<dbReference type="GO" id="GO:0004721">
    <property type="term" value="F:phosphoprotein phosphatase activity"/>
    <property type="evidence" value="ECO:0007669"/>
    <property type="project" value="TreeGrafter"/>
</dbReference>
<keyword evidence="11" id="KW-1133">Transmembrane helix</keyword>
<protein>
    <recommendedName>
        <fullName evidence="3">histidine kinase</fullName>
        <ecNumber evidence="3">2.7.13.3</ecNumber>
    </recommendedName>
</protein>
<keyword evidence="11" id="KW-0812">Transmembrane</keyword>
<evidence type="ECO:0000313" key="14">
    <source>
        <dbReference type="Proteomes" id="UP000605259"/>
    </source>
</evidence>
<evidence type="ECO:0000256" key="4">
    <source>
        <dbReference type="ARBA" id="ARBA00022553"/>
    </source>
</evidence>
<evidence type="ECO:0000256" key="11">
    <source>
        <dbReference type="SAM" id="Phobius"/>
    </source>
</evidence>
<evidence type="ECO:0000313" key="13">
    <source>
        <dbReference type="EMBL" id="GGE68584.1"/>
    </source>
</evidence>
<evidence type="ECO:0000256" key="3">
    <source>
        <dbReference type="ARBA" id="ARBA00012438"/>
    </source>
</evidence>
<feature type="transmembrane region" description="Helical" evidence="11">
    <location>
        <begin position="12"/>
        <end position="32"/>
    </location>
</feature>
<dbReference type="RefSeq" id="WP_188388060.1">
    <property type="nucleotide sequence ID" value="NZ_BMFK01000001.1"/>
</dbReference>
<dbReference type="GO" id="GO:0005886">
    <property type="term" value="C:plasma membrane"/>
    <property type="evidence" value="ECO:0007669"/>
    <property type="project" value="UniProtKB-SubCell"/>
</dbReference>
<dbReference type="InterPro" id="IPR036890">
    <property type="entry name" value="HATPase_C_sf"/>
</dbReference>
<dbReference type="FunFam" id="1.10.287.130:FF:000001">
    <property type="entry name" value="Two-component sensor histidine kinase"/>
    <property type="match status" value="1"/>
</dbReference>
<evidence type="ECO:0000256" key="1">
    <source>
        <dbReference type="ARBA" id="ARBA00000085"/>
    </source>
</evidence>
<keyword evidence="14" id="KW-1185">Reference proteome</keyword>
<dbReference type="InterPro" id="IPR036097">
    <property type="entry name" value="HisK_dim/P_sf"/>
</dbReference>
<dbReference type="Gene3D" id="1.10.287.130">
    <property type="match status" value="1"/>
</dbReference>
<keyword evidence="8" id="KW-0067">ATP-binding</keyword>
<dbReference type="SUPFAM" id="SSF55874">
    <property type="entry name" value="ATPase domain of HSP90 chaperone/DNA topoisomerase II/histidine kinase"/>
    <property type="match status" value="1"/>
</dbReference>
<dbReference type="InterPro" id="IPR005467">
    <property type="entry name" value="His_kinase_dom"/>
</dbReference>
<keyword evidence="9" id="KW-0902">Two-component regulatory system</keyword>
<proteinExistence type="predicted"/>
<dbReference type="GO" id="GO:0000155">
    <property type="term" value="F:phosphorelay sensor kinase activity"/>
    <property type="evidence" value="ECO:0007669"/>
    <property type="project" value="InterPro"/>
</dbReference>
<keyword evidence="10 11" id="KW-0472">Membrane</keyword>
<dbReference type="InterPro" id="IPR003661">
    <property type="entry name" value="HisK_dim/P_dom"/>
</dbReference>
<comment type="catalytic activity">
    <reaction evidence="1">
        <text>ATP + protein L-histidine = ADP + protein N-phospho-L-histidine.</text>
        <dbReference type="EC" id="2.7.13.3"/>
    </reaction>
</comment>
<dbReference type="InterPro" id="IPR003594">
    <property type="entry name" value="HATPase_dom"/>
</dbReference>
<dbReference type="SMART" id="SM00388">
    <property type="entry name" value="HisKA"/>
    <property type="match status" value="1"/>
</dbReference>
<gene>
    <name evidence="13" type="ORF">GCM10007140_18320</name>
</gene>
<evidence type="ECO:0000256" key="2">
    <source>
        <dbReference type="ARBA" id="ARBA00004651"/>
    </source>
</evidence>
<dbReference type="SUPFAM" id="SSF47384">
    <property type="entry name" value="Homodimeric domain of signal transducing histidine kinase"/>
    <property type="match status" value="1"/>
</dbReference>
<dbReference type="InterPro" id="IPR050351">
    <property type="entry name" value="BphY/WalK/GraS-like"/>
</dbReference>
<dbReference type="PRINTS" id="PR00344">
    <property type="entry name" value="BCTRLSENSOR"/>
</dbReference>
<feature type="transmembrane region" description="Helical" evidence="11">
    <location>
        <begin position="149"/>
        <end position="171"/>
    </location>
</feature>
<keyword evidence="4" id="KW-0597">Phosphoprotein</keyword>
<keyword evidence="6" id="KW-0547">Nucleotide-binding</keyword>
<comment type="caution">
    <text evidence="13">The sequence shown here is derived from an EMBL/GenBank/DDBJ whole genome shotgun (WGS) entry which is preliminary data.</text>
</comment>
<evidence type="ECO:0000256" key="9">
    <source>
        <dbReference type="ARBA" id="ARBA00023012"/>
    </source>
</evidence>
<dbReference type="AlphaFoldDB" id="A0A917AQY3"/>
<keyword evidence="7 13" id="KW-0418">Kinase</keyword>
<reference evidence="13" key="2">
    <citation type="submission" date="2020-09" db="EMBL/GenBank/DDBJ databases">
        <authorList>
            <person name="Sun Q."/>
            <person name="Zhou Y."/>
        </authorList>
    </citation>
    <scope>NUCLEOTIDE SEQUENCE</scope>
    <source>
        <strain evidence="13">CGMCC 1.12698</strain>
    </source>
</reference>
<feature type="domain" description="Histidine kinase" evidence="12">
    <location>
        <begin position="192"/>
        <end position="406"/>
    </location>
</feature>
<dbReference type="PANTHER" id="PTHR45453">
    <property type="entry name" value="PHOSPHATE REGULON SENSOR PROTEIN PHOR"/>
    <property type="match status" value="1"/>
</dbReference>
<dbReference type="CDD" id="cd00082">
    <property type="entry name" value="HisKA"/>
    <property type="match status" value="1"/>
</dbReference>
<dbReference type="InterPro" id="IPR004358">
    <property type="entry name" value="Sig_transdc_His_kin-like_C"/>
</dbReference>
<evidence type="ECO:0000259" key="12">
    <source>
        <dbReference type="PROSITE" id="PS50109"/>
    </source>
</evidence>
<dbReference type="EMBL" id="BMFK01000001">
    <property type="protein sequence ID" value="GGE68584.1"/>
    <property type="molecule type" value="Genomic_DNA"/>
</dbReference>
<dbReference type="FunFam" id="3.30.565.10:FF:000006">
    <property type="entry name" value="Sensor histidine kinase WalK"/>
    <property type="match status" value="1"/>
</dbReference>
<evidence type="ECO:0000256" key="5">
    <source>
        <dbReference type="ARBA" id="ARBA00022679"/>
    </source>
</evidence>
<dbReference type="Gene3D" id="3.30.565.10">
    <property type="entry name" value="Histidine kinase-like ATPase, C-terminal domain"/>
    <property type="match status" value="1"/>
</dbReference>
<sequence length="406" mass="46371">MFTKLRNQFLLVNMAIISLIMLAAFASIYFIMYQSVNKNIKTELNSMSTFYHNADKANTKTDSPLRQSLSLSFALHTDQNWNILRSESMCNFTNDFYKTAKDTIVISGLDSGRFTLNGNDWAFMIEKQEEGYSIYSLDITAQLKILTNLIYTFIAVGFVMLIVIFFTSRFFANRHITPIKEAFHKQKQFIADASHELRTPLTVIHTTTDLLLANSEETIRKQSKWLHHIKSETGRMQTLTNDLLYLTEMDHAQSRMIFAPFNISEAIESVLLTMEAVIFEKDLTLDYEIDSGLTVHGNMEQIKQVIMILLDNSIKYTNPNGSITVTLKKHNNDTVLAVTNTGEGIEQEHLEKIFDRFYRTDSSRSRKHGGYGLGLAIAQSIVTQHKGKIYATSTPNESTTFYVRLP</sequence>
<dbReference type="SMART" id="SM00387">
    <property type="entry name" value="HATPase_c"/>
    <property type="match status" value="1"/>
</dbReference>
<dbReference type="Pfam" id="PF02518">
    <property type="entry name" value="HATPase_c"/>
    <property type="match status" value="1"/>
</dbReference>
<name>A0A917AQY3_9BACI</name>
<comment type="subcellular location">
    <subcellularLocation>
        <location evidence="2">Cell membrane</location>
        <topology evidence="2">Multi-pass membrane protein</topology>
    </subcellularLocation>
</comment>
<dbReference type="Pfam" id="PF00512">
    <property type="entry name" value="HisKA"/>
    <property type="match status" value="1"/>
</dbReference>
<evidence type="ECO:0000256" key="8">
    <source>
        <dbReference type="ARBA" id="ARBA00022840"/>
    </source>
</evidence>
<evidence type="ECO:0000256" key="10">
    <source>
        <dbReference type="ARBA" id="ARBA00023136"/>
    </source>
</evidence>
<dbReference type="GO" id="GO:0005524">
    <property type="term" value="F:ATP binding"/>
    <property type="evidence" value="ECO:0007669"/>
    <property type="project" value="UniProtKB-KW"/>
</dbReference>
<dbReference type="Proteomes" id="UP000605259">
    <property type="component" value="Unassembled WGS sequence"/>
</dbReference>
<dbReference type="PANTHER" id="PTHR45453:SF1">
    <property type="entry name" value="PHOSPHATE REGULON SENSOR PROTEIN PHOR"/>
    <property type="match status" value="1"/>
</dbReference>
<evidence type="ECO:0000256" key="7">
    <source>
        <dbReference type="ARBA" id="ARBA00022777"/>
    </source>
</evidence>
<dbReference type="GO" id="GO:0016036">
    <property type="term" value="P:cellular response to phosphate starvation"/>
    <property type="evidence" value="ECO:0007669"/>
    <property type="project" value="TreeGrafter"/>
</dbReference>
<dbReference type="EC" id="2.7.13.3" evidence="3"/>
<keyword evidence="5" id="KW-0808">Transferase</keyword>
<evidence type="ECO:0000256" key="6">
    <source>
        <dbReference type="ARBA" id="ARBA00022741"/>
    </source>
</evidence>
<reference evidence="13" key="1">
    <citation type="journal article" date="2014" name="Int. J. Syst. Evol. Microbiol.">
        <title>Complete genome sequence of Corynebacterium casei LMG S-19264T (=DSM 44701T), isolated from a smear-ripened cheese.</title>
        <authorList>
            <consortium name="US DOE Joint Genome Institute (JGI-PGF)"/>
            <person name="Walter F."/>
            <person name="Albersmeier A."/>
            <person name="Kalinowski J."/>
            <person name="Ruckert C."/>
        </authorList>
    </citation>
    <scope>NUCLEOTIDE SEQUENCE</scope>
    <source>
        <strain evidence="13">CGMCC 1.12698</strain>
    </source>
</reference>
<organism evidence="13 14">
    <name type="scientific">Priestia taiwanensis</name>
    <dbReference type="NCBI Taxonomy" id="1347902"/>
    <lineage>
        <taxon>Bacteria</taxon>
        <taxon>Bacillati</taxon>
        <taxon>Bacillota</taxon>
        <taxon>Bacilli</taxon>
        <taxon>Bacillales</taxon>
        <taxon>Bacillaceae</taxon>
        <taxon>Priestia</taxon>
    </lineage>
</organism>
<dbReference type="PROSITE" id="PS50109">
    <property type="entry name" value="HIS_KIN"/>
    <property type="match status" value="1"/>
</dbReference>
<accession>A0A917AQY3</accession>